<feature type="transmembrane region" description="Helical" evidence="1">
    <location>
        <begin position="253"/>
        <end position="277"/>
    </location>
</feature>
<keyword evidence="1" id="KW-0472">Membrane</keyword>
<evidence type="ECO:0000256" key="1">
    <source>
        <dbReference type="SAM" id="Phobius"/>
    </source>
</evidence>
<reference evidence="2" key="1">
    <citation type="submission" date="2023-03" db="EMBL/GenBank/DDBJ databases">
        <title>Massive genome expansion in bonnet fungi (Mycena s.s.) driven by repeated elements and novel gene families across ecological guilds.</title>
        <authorList>
            <consortium name="Lawrence Berkeley National Laboratory"/>
            <person name="Harder C.B."/>
            <person name="Miyauchi S."/>
            <person name="Viragh M."/>
            <person name="Kuo A."/>
            <person name="Thoen E."/>
            <person name="Andreopoulos B."/>
            <person name="Lu D."/>
            <person name="Skrede I."/>
            <person name="Drula E."/>
            <person name="Henrissat B."/>
            <person name="Morin E."/>
            <person name="Kohler A."/>
            <person name="Barry K."/>
            <person name="LaButti K."/>
            <person name="Morin E."/>
            <person name="Salamov A."/>
            <person name="Lipzen A."/>
            <person name="Mereny Z."/>
            <person name="Hegedus B."/>
            <person name="Baldrian P."/>
            <person name="Stursova M."/>
            <person name="Weitz H."/>
            <person name="Taylor A."/>
            <person name="Grigoriev I.V."/>
            <person name="Nagy L.G."/>
            <person name="Martin F."/>
            <person name="Kauserud H."/>
        </authorList>
    </citation>
    <scope>NUCLEOTIDE SEQUENCE</scope>
    <source>
        <strain evidence="2">CBHHK173m</strain>
    </source>
</reference>
<keyword evidence="1" id="KW-0812">Transmembrane</keyword>
<protein>
    <submittedName>
        <fullName evidence="2">Uncharacterized protein</fullName>
    </submittedName>
</protein>
<feature type="transmembrane region" description="Helical" evidence="1">
    <location>
        <begin position="220"/>
        <end position="241"/>
    </location>
</feature>
<keyword evidence="1" id="KW-1133">Transmembrane helix</keyword>
<feature type="transmembrane region" description="Helical" evidence="1">
    <location>
        <begin position="124"/>
        <end position="149"/>
    </location>
</feature>
<proteinExistence type="predicted"/>
<feature type="transmembrane region" description="Helical" evidence="1">
    <location>
        <begin position="45"/>
        <end position="66"/>
    </location>
</feature>
<dbReference type="Proteomes" id="UP001222325">
    <property type="component" value="Unassembled WGS sequence"/>
</dbReference>
<gene>
    <name evidence="2" type="ORF">B0H15DRAFT_602704</name>
</gene>
<feature type="transmembrane region" description="Helical" evidence="1">
    <location>
        <begin position="176"/>
        <end position="199"/>
    </location>
</feature>
<feature type="transmembrane region" description="Helical" evidence="1">
    <location>
        <begin position="86"/>
        <end position="112"/>
    </location>
</feature>
<organism evidence="2 3">
    <name type="scientific">Mycena belliarum</name>
    <dbReference type="NCBI Taxonomy" id="1033014"/>
    <lineage>
        <taxon>Eukaryota</taxon>
        <taxon>Fungi</taxon>
        <taxon>Dikarya</taxon>
        <taxon>Basidiomycota</taxon>
        <taxon>Agaricomycotina</taxon>
        <taxon>Agaricomycetes</taxon>
        <taxon>Agaricomycetidae</taxon>
        <taxon>Agaricales</taxon>
        <taxon>Marasmiineae</taxon>
        <taxon>Mycenaceae</taxon>
        <taxon>Mycena</taxon>
    </lineage>
</organism>
<feature type="transmembrane region" description="Helical" evidence="1">
    <location>
        <begin position="13"/>
        <end position="38"/>
    </location>
</feature>
<sequence>MKVANPSNFIPELVLWAAFEMFATCSLVALLTVTLLAMGLRANPTLLNLEIIFIISSSTSSVLIWTGNARNMDPPFSLCLMNASAVMANVPLMAGAALAIVAEVWGTAMTIWYPRFRPVLQWVIWTPFLVLLPYISAIPLFIAGTLLGLKDRTDVYRGSPFYCVLDQLPLQMATSIFGAAFTLIALVLATWTSVNLIATRRRVAGTRFTQDSETIVRRAFAFRVVLFSLFVGAAFVSGIIALSSSFDAIVPDIIVASCGVGAFFIFATSSPIIRFVFFCKRNQTGSSALSTTLTSWQSGPRAEHVALARREHTNEFVLGSIQVERESKPLGHSPGAVQPYVHPITEQKITWEPLS</sequence>
<accession>A0AAD6XK58</accession>
<keyword evidence="3" id="KW-1185">Reference proteome</keyword>
<evidence type="ECO:0000313" key="3">
    <source>
        <dbReference type="Proteomes" id="UP001222325"/>
    </source>
</evidence>
<comment type="caution">
    <text evidence="2">The sequence shown here is derived from an EMBL/GenBank/DDBJ whole genome shotgun (WGS) entry which is preliminary data.</text>
</comment>
<name>A0AAD6XK58_9AGAR</name>
<dbReference type="EMBL" id="JARJCN010000084">
    <property type="protein sequence ID" value="KAJ7076196.1"/>
    <property type="molecule type" value="Genomic_DNA"/>
</dbReference>
<evidence type="ECO:0000313" key="2">
    <source>
        <dbReference type="EMBL" id="KAJ7076196.1"/>
    </source>
</evidence>
<dbReference type="AlphaFoldDB" id="A0AAD6XK58"/>